<feature type="signal peptide" evidence="9">
    <location>
        <begin position="1"/>
        <end position="25"/>
    </location>
</feature>
<gene>
    <name evidence="11" type="ORF">P7K49_003466</name>
</gene>
<sequence>MLKRCGRRLLLALAGALLACLLVLTADPPPPSLPAERGRRALRSLAGPAGAALAAPVMGAAGAAGPGALAREVHSLSEYFSLLTRARRDAGPPPGAAPRPADGHPRTLAEPLAPRDVFIAVKTTKKFHRARLDLLLETWISRHKEMVSAPRPGPAGRRGGGPPSGPAGGIVPWGPRCIAIQPLGLSVGGDASAHPCSPVCLLGPLSRYSCVTVPGAPPPVRLQSPRWLQDPMPRERRRAPCVQLRAPWEPPLACWPLRLPGDEGASGPPPASLTDNPFGAPSLGLSPPPPALSLPAV</sequence>
<evidence type="ECO:0000256" key="4">
    <source>
        <dbReference type="ARBA" id="ARBA00022692"/>
    </source>
</evidence>
<dbReference type="Proteomes" id="UP001266305">
    <property type="component" value="Unassembled WGS sequence"/>
</dbReference>
<dbReference type="InterPro" id="IPR003378">
    <property type="entry name" value="Fringe-like_glycosylTrfase"/>
</dbReference>
<proteinExistence type="predicted"/>
<feature type="chain" id="PRO_5047169231" description="Fringe-like glycosyltransferase domain-containing protein" evidence="9">
    <location>
        <begin position="26"/>
        <end position="297"/>
    </location>
</feature>
<protein>
    <recommendedName>
        <fullName evidence="10">Fringe-like glycosyltransferase domain-containing protein</fullName>
    </recommendedName>
</protein>
<organism evidence="11 12">
    <name type="scientific">Saguinus oedipus</name>
    <name type="common">Cotton-top tamarin</name>
    <name type="synonym">Oedipomidas oedipus</name>
    <dbReference type="NCBI Taxonomy" id="9490"/>
    <lineage>
        <taxon>Eukaryota</taxon>
        <taxon>Metazoa</taxon>
        <taxon>Chordata</taxon>
        <taxon>Craniata</taxon>
        <taxon>Vertebrata</taxon>
        <taxon>Euteleostomi</taxon>
        <taxon>Mammalia</taxon>
        <taxon>Eutheria</taxon>
        <taxon>Euarchontoglires</taxon>
        <taxon>Primates</taxon>
        <taxon>Haplorrhini</taxon>
        <taxon>Platyrrhini</taxon>
        <taxon>Cebidae</taxon>
        <taxon>Callitrichinae</taxon>
        <taxon>Saguinus</taxon>
    </lineage>
</organism>
<keyword evidence="9" id="KW-0732">Signal</keyword>
<feature type="compositionally biased region" description="Gly residues" evidence="8">
    <location>
        <begin position="156"/>
        <end position="167"/>
    </location>
</feature>
<dbReference type="Gene3D" id="3.90.550.50">
    <property type="match status" value="1"/>
</dbReference>
<feature type="domain" description="Fringe-like glycosyltransferase" evidence="10">
    <location>
        <begin position="111"/>
        <end position="146"/>
    </location>
</feature>
<keyword evidence="7" id="KW-0472">Membrane</keyword>
<dbReference type="Pfam" id="PF02434">
    <property type="entry name" value="Fringe"/>
    <property type="match status" value="1"/>
</dbReference>
<evidence type="ECO:0000256" key="9">
    <source>
        <dbReference type="SAM" id="SignalP"/>
    </source>
</evidence>
<feature type="region of interest" description="Disordered" evidence="8">
    <location>
        <begin position="259"/>
        <end position="297"/>
    </location>
</feature>
<keyword evidence="3" id="KW-0808">Transferase</keyword>
<feature type="region of interest" description="Disordered" evidence="8">
    <location>
        <begin position="147"/>
        <end position="167"/>
    </location>
</feature>
<keyword evidence="12" id="KW-1185">Reference proteome</keyword>
<evidence type="ECO:0000256" key="6">
    <source>
        <dbReference type="ARBA" id="ARBA00022989"/>
    </source>
</evidence>
<evidence type="ECO:0000256" key="7">
    <source>
        <dbReference type="ARBA" id="ARBA00023136"/>
    </source>
</evidence>
<comment type="subcellular location">
    <subcellularLocation>
        <location evidence="1">Membrane</location>
        <topology evidence="1">Single-pass type II membrane protein</topology>
    </subcellularLocation>
</comment>
<keyword evidence="5" id="KW-0735">Signal-anchor</keyword>
<evidence type="ECO:0000256" key="3">
    <source>
        <dbReference type="ARBA" id="ARBA00022679"/>
    </source>
</evidence>
<evidence type="ECO:0000313" key="11">
    <source>
        <dbReference type="EMBL" id="KAK2116580.1"/>
    </source>
</evidence>
<reference evidence="11 12" key="1">
    <citation type="submission" date="2023-05" db="EMBL/GenBank/DDBJ databases">
        <title>B98-5 Cell Line De Novo Hybrid Assembly: An Optical Mapping Approach.</title>
        <authorList>
            <person name="Kananen K."/>
            <person name="Auerbach J.A."/>
            <person name="Kautto E."/>
            <person name="Blachly J.S."/>
        </authorList>
    </citation>
    <scope>NUCLEOTIDE SEQUENCE [LARGE SCALE GENOMIC DNA]</scope>
    <source>
        <strain evidence="11">B95-8</strain>
        <tissue evidence="11">Cell line</tissue>
    </source>
</reference>
<feature type="region of interest" description="Disordered" evidence="8">
    <location>
        <begin position="87"/>
        <end position="109"/>
    </location>
</feature>
<evidence type="ECO:0000259" key="10">
    <source>
        <dbReference type="Pfam" id="PF02434"/>
    </source>
</evidence>
<evidence type="ECO:0000256" key="5">
    <source>
        <dbReference type="ARBA" id="ARBA00022968"/>
    </source>
</evidence>
<evidence type="ECO:0000256" key="8">
    <source>
        <dbReference type="SAM" id="MobiDB-lite"/>
    </source>
</evidence>
<evidence type="ECO:0000313" key="12">
    <source>
        <dbReference type="Proteomes" id="UP001266305"/>
    </source>
</evidence>
<comment type="caution">
    <text evidence="11">The sequence shown here is derived from an EMBL/GenBank/DDBJ whole genome shotgun (WGS) entry which is preliminary data.</text>
</comment>
<evidence type="ECO:0000256" key="2">
    <source>
        <dbReference type="ARBA" id="ARBA00022676"/>
    </source>
</evidence>
<keyword evidence="4" id="KW-0812">Transmembrane</keyword>
<dbReference type="PROSITE" id="PS51257">
    <property type="entry name" value="PROKAR_LIPOPROTEIN"/>
    <property type="match status" value="1"/>
</dbReference>
<keyword evidence="2" id="KW-0328">Glycosyltransferase</keyword>
<dbReference type="EMBL" id="JASSZA010000002">
    <property type="protein sequence ID" value="KAK2116580.1"/>
    <property type="molecule type" value="Genomic_DNA"/>
</dbReference>
<keyword evidence="6" id="KW-1133">Transmembrane helix</keyword>
<evidence type="ECO:0000256" key="1">
    <source>
        <dbReference type="ARBA" id="ARBA00004606"/>
    </source>
</evidence>
<name>A0ABQ9W5E2_SAGOE</name>
<feature type="compositionally biased region" description="Pro residues" evidence="8">
    <location>
        <begin position="286"/>
        <end position="297"/>
    </location>
</feature>
<accession>A0ABQ9W5E2</accession>